<reference evidence="1 2" key="1">
    <citation type="submission" date="2020-08" db="EMBL/GenBank/DDBJ databases">
        <title>Genomic Encyclopedia of Type Strains, Phase IV (KMG-IV): sequencing the most valuable type-strain genomes for metagenomic binning, comparative biology and taxonomic classification.</title>
        <authorList>
            <person name="Goeker M."/>
        </authorList>
    </citation>
    <scope>NUCLEOTIDE SEQUENCE [LARGE SCALE GENOMIC DNA]</scope>
    <source>
        <strain evidence="1 2">DSM 28760</strain>
    </source>
</reference>
<evidence type="ECO:0000313" key="1">
    <source>
        <dbReference type="EMBL" id="MBB3809357.1"/>
    </source>
</evidence>
<proteinExistence type="predicted"/>
<dbReference type="Proteomes" id="UP000537592">
    <property type="component" value="Unassembled WGS sequence"/>
</dbReference>
<dbReference type="EMBL" id="JACICC010000003">
    <property type="protein sequence ID" value="MBB3809357.1"/>
    <property type="molecule type" value="Genomic_DNA"/>
</dbReference>
<gene>
    <name evidence="1" type="ORF">FHS81_001439</name>
</gene>
<keyword evidence="2" id="KW-1185">Reference proteome</keyword>
<evidence type="ECO:0000313" key="2">
    <source>
        <dbReference type="Proteomes" id="UP000537592"/>
    </source>
</evidence>
<comment type="caution">
    <text evidence="1">The sequence shown here is derived from an EMBL/GenBank/DDBJ whole genome shotgun (WGS) entry which is preliminary data.</text>
</comment>
<dbReference type="AlphaFoldDB" id="A0A7W5Z403"/>
<accession>A0A7W5Z403</accession>
<name>A0A7W5Z403_9HYPH</name>
<protein>
    <submittedName>
        <fullName evidence="1">Uncharacterized protein</fullName>
    </submittedName>
</protein>
<dbReference type="RefSeq" id="WP_183751404.1">
    <property type="nucleotide sequence ID" value="NZ_JACICC010000003.1"/>
</dbReference>
<sequence length="87" mass="10677">MTKALAREEHREKLCFPRKWLRKQRAKAQRFRNFANRPEIIAATYSRRYWRGRCGKKITDGRRKLGYVWVNFTNGFRRLIEEIAFKE</sequence>
<organism evidence="1 2">
    <name type="scientific">Pseudochelatococcus contaminans</name>
    <dbReference type="NCBI Taxonomy" id="1538103"/>
    <lineage>
        <taxon>Bacteria</taxon>
        <taxon>Pseudomonadati</taxon>
        <taxon>Pseudomonadota</taxon>
        <taxon>Alphaproteobacteria</taxon>
        <taxon>Hyphomicrobiales</taxon>
        <taxon>Chelatococcaceae</taxon>
        <taxon>Pseudochelatococcus</taxon>
    </lineage>
</organism>